<proteinExistence type="predicted"/>
<dbReference type="SMART" id="SM00881">
    <property type="entry name" value="CoA_binding"/>
    <property type="match status" value="1"/>
</dbReference>
<evidence type="ECO:0000313" key="6">
    <source>
        <dbReference type="Proteomes" id="UP000190285"/>
    </source>
</evidence>
<dbReference type="Pfam" id="PF13380">
    <property type="entry name" value="CoA_binding_2"/>
    <property type="match status" value="1"/>
</dbReference>
<dbReference type="GO" id="GO:0016874">
    <property type="term" value="F:ligase activity"/>
    <property type="evidence" value="ECO:0007669"/>
    <property type="project" value="UniProtKB-KW"/>
</dbReference>
<sequence>MGNNLDALFNPENIAVVGASSNPLKAGYIILDNLLSIGYSKKIFPINIFKKEILGLKCYKKLSDIEDKIELIVLITPSKAIFHIMEDLEIRMAKKKDVKVIVCAAANYGETKTREGIKRQDCLINTAKRHGVRVVGPNCIGIIDNINRVDTTFVETLLPRESRGKKGGISFISQSGALAASILMMGASQPEPISMNKFISIGNMADVDFIDLLEYFERDENTKVIGMYMEGYHNGRKLIDTLARITKKKPVVVLKVGRSEIGAKAANSHTGSLAGADAVYDAAFRQYGIIRVYTIEEMMDTLQSLDGCILPKGNNVFILTQAGGPGIYCTDAYMDEKILKLPLISSETKKKLKELLPDMANVCSPEGYADITAAADVHHHVESLRMVMEDDAVDSVIFITVVPTFLPRKKLADELVRLLKDEGYGKKKPLYICIMAGNYVWECREILEKNGIRTYDTPLHCVKAAANMVKYKGFLNSMGGVE</sequence>
<dbReference type="Pfam" id="PF13607">
    <property type="entry name" value="Succ_CoA_lig"/>
    <property type="match status" value="1"/>
</dbReference>
<dbReference type="EMBL" id="FUZT01000001">
    <property type="protein sequence ID" value="SKC36046.1"/>
    <property type="molecule type" value="Genomic_DNA"/>
</dbReference>
<dbReference type="GO" id="GO:0005524">
    <property type="term" value="F:ATP binding"/>
    <property type="evidence" value="ECO:0007669"/>
    <property type="project" value="UniProtKB-KW"/>
</dbReference>
<dbReference type="STRING" id="36842.SAMN02194393_00110"/>
<dbReference type="InterPro" id="IPR036291">
    <property type="entry name" value="NAD(P)-bd_dom_sf"/>
</dbReference>
<evidence type="ECO:0000259" key="4">
    <source>
        <dbReference type="SMART" id="SM00881"/>
    </source>
</evidence>
<dbReference type="Proteomes" id="UP000190285">
    <property type="component" value="Unassembled WGS sequence"/>
</dbReference>
<dbReference type="InterPro" id="IPR016102">
    <property type="entry name" value="Succinyl-CoA_synth-like"/>
</dbReference>
<evidence type="ECO:0000256" key="1">
    <source>
        <dbReference type="ARBA" id="ARBA00022598"/>
    </source>
</evidence>
<dbReference type="PANTHER" id="PTHR43334:SF1">
    <property type="entry name" value="3-HYDROXYPROPIONATE--COA LIGASE [ADP-FORMING]"/>
    <property type="match status" value="1"/>
</dbReference>
<dbReference type="InterPro" id="IPR032875">
    <property type="entry name" value="Succ_CoA_lig_flav_dom"/>
</dbReference>
<dbReference type="AlphaFoldDB" id="A0A1T5IA26"/>
<keyword evidence="2" id="KW-0547">Nucleotide-binding</keyword>
<dbReference type="Gene3D" id="3.40.50.720">
    <property type="entry name" value="NAD(P)-binding Rossmann-like Domain"/>
    <property type="match status" value="1"/>
</dbReference>
<keyword evidence="3" id="KW-0067">ATP-binding</keyword>
<dbReference type="RefSeq" id="WP_079488545.1">
    <property type="nucleotide sequence ID" value="NZ_FUZT01000001.1"/>
</dbReference>
<accession>A0A1T5IA26</accession>
<name>A0A1T5IA26_9FIRM</name>
<evidence type="ECO:0000256" key="3">
    <source>
        <dbReference type="ARBA" id="ARBA00022840"/>
    </source>
</evidence>
<keyword evidence="6" id="KW-1185">Reference proteome</keyword>
<reference evidence="5 6" key="1">
    <citation type="submission" date="2017-02" db="EMBL/GenBank/DDBJ databases">
        <authorList>
            <person name="Peterson S.W."/>
        </authorList>
    </citation>
    <scope>NUCLEOTIDE SEQUENCE [LARGE SCALE GENOMIC DNA]</scope>
    <source>
        <strain evidence="5 6">M1</strain>
    </source>
</reference>
<dbReference type="SUPFAM" id="SSF51735">
    <property type="entry name" value="NAD(P)-binding Rossmann-fold domains"/>
    <property type="match status" value="1"/>
</dbReference>
<feature type="domain" description="CoA-binding" evidence="4">
    <location>
        <begin position="8"/>
        <end position="108"/>
    </location>
</feature>
<evidence type="ECO:0000256" key="2">
    <source>
        <dbReference type="ARBA" id="ARBA00022741"/>
    </source>
</evidence>
<gene>
    <name evidence="5" type="ORF">SAMN02194393_00110</name>
</gene>
<dbReference type="SUPFAM" id="SSF52210">
    <property type="entry name" value="Succinyl-CoA synthetase domains"/>
    <property type="match status" value="2"/>
</dbReference>
<organism evidence="5 6">
    <name type="scientific">Maledivibacter halophilus</name>
    <dbReference type="NCBI Taxonomy" id="36842"/>
    <lineage>
        <taxon>Bacteria</taxon>
        <taxon>Bacillati</taxon>
        <taxon>Bacillota</taxon>
        <taxon>Clostridia</taxon>
        <taxon>Peptostreptococcales</taxon>
        <taxon>Caminicellaceae</taxon>
        <taxon>Maledivibacter</taxon>
    </lineage>
</organism>
<protein>
    <submittedName>
        <fullName evidence="5">Acetyl-CoA synthetase (ADP-forming) alpha subunit /branched-chain acyl-CoA synthetase (ADP-forming) alpha subunit /aryl-CoA synthetase (ADP-forming) alpha subunit</fullName>
    </submittedName>
</protein>
<dbReference type="InterPro" id="IPR051538">
    <property type="entry name" value="Acyl-CoA_Synth/Transferase"/>
</dbReference>
<dbReference type="InterPro" id="IPR003781">
    <property type="entry name" value="CoA-bd"/>
</dbReference>
<evidence type="ECO:0000313" key="5">
    <source>
        <dbReference type="EMBL" id="SKC36046.1"/>
    </source>
</evidence>
<dbReference type="PANTHER" id="PTHR43334">
    <property type="entry name" value="ACETATE--COA LIGASE [ADP-FORMING]"/>
    <property type="match status" value="1"/>
</dbReference>
<keyword evidence="1" id="KW-0436">Ligase</keyword>
<dbReference type="Gene3D" id="3.40.50.261">
    <property type="entry name" value="Succinyl-CoA synthetase domains"/>
    <property type="match status" value="2"/>
</dbReference>
<dbReference type="OrthoDB" id="9807426at2"/>